<evidence type="ECO:0000256" key="3">
    <source>
        <dbReference type="ARBA" id="ARBA00022737"/>
    </source>
</evidence>
<keyword evidence="8" id="KW-1185">Reference proteome</keyword>
<dbReference type="AlphaFoldDB" id="A0AAF0TYV1"/>
<evidence type="ECO:0000256" key="2">
    <source>
        <dbReference type="ARBA" id="ARBA00022614"/>
    </source>
</evidence>
<dbReference type="PANTHER" id="PTHR33103">
    <property type="entry name" value="OS01G0153900 PROTEIN"/>
    <property type="match status" value="1"/>
</dbReference>
<keyword evidence="6" id="KW-0472">Membrane</keyword>
<keyword evidence="3" id="KW-0677">Repeat</keyword>
<evidence type="ECO:0000313" key="8">
    <source>
        <dbReference type="Proteomes" id="UP001234989"/>
    </source>
</evidence>
<evidence type="ECO:0000256" key="4">
    <source>
        <dbReference type="ARBA" id="ARBA00022821"/>
    </source>
</evidence>
<accession>A0AAF0TYV1</accession>
<dbReference type="EMBL" id="CP133616">
    <property type="protein sequence ID" value="WMV30653.1"/>
    <property type="molecule type" value="Genomic_DNA"/>
</dbReference>
<keyword evidence="5" id="KW-0067">ATP-binding</keyword>
<evidence type="ECO:0000313" key="7">
    <source>
        <dbReference type="EMBL" id="WMV30653.1"/>
    </source>
</evidence>
<dbReference type="PANTHER" id="PTHR33103:SF118">
    <property type="match status" value="1"/>
</dbReference>
<dbReference type="InterPro" id="IPR038005">
    <property type="entry name" value="RX-like_CC"/>
</dbReference>
<dbReference type="Pfam" id="PF05056">
    <property type="entry name" value="DUF674"/>
    <property type="match status" value="2"/>
</dbReference>
<reference evidence="7" key="1">
    <citation type="submission" date="2023-08" db="EMBL/GenBank/DDBJ databases">
        <title>A de novo genome assembly of Solanum verrucosum Schlechtendal, a Mexican diploid species geographically isolated from the other diploid A-genome species in potato relatives.</title>
        <authorList>
            <person name="Hosaka K."/>
        </authorList>
    </citation>
    <scope>NUCLEOTIDE SEQUENCE</scope>
    <source>
        <tissue evidence="7">Young leaves</tissue>
    </source>
</reference>
<name>A0AAF0TYV1_SOLVR</name>
<keyword evidence="5" id="KW-0547">Nucleotide-binding</keyword>
<keyword evidence="6" id="KW-0812">Transmembrane</keyword>
<feature type="transmembrane region" description="Helical" evidence="6">
    <location>
        <begin position="84"/>
        <end position="106"/>
    </location>
</feature>
<proteinExistence type="inferred from homology"/>
<keyword evidence="4" id="KW-0611">Plant defense</keyword>
<keyword evidence="6" id="KW-1133">Transmembrane helix</keyword>
<gene>
    <name evidence="7" type="ORF">MTR67_024038</name>
</gene>
<evidence type="ECO:0000256" key="5">
    <source>
        <dbReference type="ARBA" id="ARBA00022840"/>
    </source>
</evidence>
<dbReference type="Proteomes" id="UP001234989">
    <property type="component" value="Chromosome 5"/>
</dbReference>
<sequence>MEQVMETTKCGLKLLVDSKAHKVVFGECGKDFIDFLFTILKLPIACFIGQPSCMSVFGCLANMIPITKFFNDDFMQVDEVDELMTWIITYNLFIAPLSAASVINVLRTSKAQVNQLQHKTIDFHISDLKQEFLQVSLRSKIVLTNLFLRQTGWRKSNNGEKCSLKLTIDTKTNRVVFAEGGKELFCFLMKLLELPIAIFMNHIQTNRVGSIPNIFQSVQNLNDAYMKSNQTKDQLLRSSESKSWSQALELFQESTAEFEVKTIEFGVNELVEFGTGAYLADPIEVDVKLEEKSRTEESINCTNRATLDLLKDIELLKRDLRYVYLKAPDSSQVHFSISDGPLFMHLLVRHLNDLLHSNAYSIALIKEEIGWVKEALEFIRSFFMNFEQELYENIYAHALDVSYEARDVTDSIIDCFRITPSSDFGKYLGFPILNRNARAADFHYIIDSMRKTISSWKLGELSDHCRRITLAKSTLNAIPAYAMQYFQLPMKICNTIDNTAPSHSFILKNILLVSNSCSKAIALTPTRGLIVNVGIAVGYPTPLPLELSSKAL</sequence>
<evidence type="ECO:0000256" key="6">
    <source>
        <dbReference type="SAM" id="Phobius"/>
    </source>
</evidence>
<dbReference type="InterPro" id="IPR007750">
    <property type="entry name" value="DUF674"/>
</dbReference>
<protein>
    <submittedName>
        <fullName evidence="7">Uncharacterized protein</fullName>
    </submittedName>
</protein>
<keyword evidence="2" id="KW-0433">Leucine-rich repeat</keyword>
<feature type="transmembrane region" description="Helical" evidence="6">
    <location>
        <begin position="42"/>
        <end position="64"/>
    </location>
</feature>
<dbReference type="CDD" id="cd14798">
    <property type="entry name" value="RX-CC_like"/>
    <property type="match status" value="1"/>
</dbReference>
<dbReference type="GO" id="GO:0005524">
    <property type="term" value="F:ATP binding"/>
    <property type="evidence" value="ECO:0007669"/>
    <property type="project" value="UniProtKB-KW"/>
</dbReference>
<comment type="similarity">
    <text evidence="1">Belongs to the disease resistance NB-LRR family.</text>
</comment>
<organism evidence="7 8">
    <name type="scientific">Solanum verrucosum</name>
    <dbReference type="NCBI Taxonomy" id="315347"/>
    <lineage>
        <taxon>Eukaryota</taxon>
        <taxon>Viridiplantae</taxon>
        <taxon>Streptophyta</taxon>
        <taxon>Embryophyta</taxon>
        <taxon>Tracheophyta</taxon>
        <taxon>Spermatophyta</taxon>
        <taxon>Magnoliopsida</taxon>
        <taxon>eudicotyledons</taxon>
        <taxon>Gunneridae</taxon>
        <taxon>Pentapetalae</taxon>
        <taxon>asterids</taxon>
        <taxon>lamiids</taxon>
        <taxon>Solanales</taxon>
        <taxon>Solanaceae</taxon>
        <taxon>Solanoideae</taxon>
        <taxon>Solaneae</taxon>
        <taxon>Solanum</taxon>
    </lineage>
</organism>
<dbReference type="GO" id="GO:0006952">
    <property type="term" value="P:defense response"/>
    <property type="evidence" value="ECO:0007669"/>
    <property type="project" value="UniProtKB-KW"/>
</dbReference>
<evidence type="ECO:0000256" key="1">
    <source>
        <dbReference type="ARBA" id="ARBA00008894"/>
    </source>
</evidence>